<dbReference type="RefSeq" id="WP_093319875.1">
    <property type="nucleotide sequence ID" value="NZ_FOHV01000012.1"/>
</dbReference>
<evidence type="ECO:0000313" key="3">
    <source>
        <dbReference type="Proteomes" id="UP000242642"/>
    </source>
</evidence>
<dbReference type="STRING" id="1123402.SAMN02583745_01781"/>
<protein>
    <recommendedName>
        <fullName evidence="1">Helicase HerA central domain-containing protein</fullName>
    </recommendedName>
</protein>
<name>A0A1I0CXQ5_9GAMM</name>
<reference evidence="3" key="1">
    <citation type="submission" date="2016-10" db="EMBL/GenBank/DDBJ databases">
        <authorList>
            <person name="Varghese N."/>
            <person name="Submissions S."/>
        </authorList>
    </citation>
    <scope>NUCLEOTIDE SEQUENCE [LARGE SCALE GENOMIC DNA]</scope>
    <source>
        <strain evidence="3">DSM 18579</strain>
    </source>
</reference>
<dbReference type="Pfam" id="PF01935">
    <property type="entry name" value="DUF87"/>
    <property type="match status" value="1"/>
</dbReference>
<dbReference type="AlphaFoldDB" id="A0A1I0CXQ5"/>
<organism evidence="2 3">
    <name type="scientific">Thorsellia anophelis DSM 18579</name>
    <dbReference type="NCBI Taxonomy" id="1123402"/>
    <lineage>
        <taxon>Bacteria</taxon>
        <taxon>Pseudomonadati</taxon>
        <taxon>Pseudomonadota</taxon>
        <taxon>Gammaproteobacteria</taxon>
        <taxon>Enterobacterales</taxon>
        <taxon>Thorselliaceae</taxon>
        <taxon>Thorsellia</taxon>
    </lineage>
</organism>
<dbReference type="InterPro" id="IPR008571">
    <property type="entry name" value="HerA-like"/>
</dbReference>
<feature type="domain" description="Helicase HerA central" evidence="1">
    <location>
        <begin position="121"/>
        <end position="413"/>
    </location>
</feature>
<dbReference type="OrthoDB" id="9806951at2"/>
<evidence type="ECO:0000259" key="1">
    <source>
        <dbReference type="Pfam" id="PF01935"/>
    </source>
</evidence>
<dbReference type="InterPro" id="IPR002789">
    <property type="entry name" value="HerA_central"/>
</dbReference>
<dbReference type="Gene3D" id="3.40.50.300">
    <property type="entry name" value="P-loop containing nucleotide triphosphate hydrolases"/>
    <property type="match status" value="2"/>
</dbReference>
<dbReference type="PANTHER" id="PTHR42957">
    <property type="entry name" value="HELICASE MJ1565-RELATED"/>
    <property type="match status" value="1"/>
</dbReference>
<sequence length="589" mass="66643">MNNFNSSNAEVIAVFPNMIRISVNDILKFSDGKSINVGSYLRITDIEHCALIAIIENFSIEAIDNKRKYIIEALPLGIIEDGVFIRGGDTLTIPPTGVELASETEIKKIFEESVHNINKFEFSTLLSNPRINVPVNGDRFFNKHLAVVGSTGSGKSHTITKIIQSAIDSKAEKNTLNNSHIVIFDLHSEYLSAFPKANLLNSNNLVLPYWLLNSEELEEILLDTGERDNYNQSAIFRMLVTENKKLKNPNAKLVYYDSPLYFDINEVLNALYNIKNETVNAKNENRYMIIDESYEIATDGKVVHTDGLELSQKQRIDKYFQSRLDFYPTKSQHITSGSYADKSLDKFISRFESKINQDRLDFLFGPAIKSATFESTLQNLLGYLEEKSNVTIIDLSGVPFEVLSITVSLISRLLFEYGYIYKVIRTKAGEQFNTDTPLLLVYEEAHQYVPKSDLVKFRASKLSIERIAKEGRKYGVTLLLSSQRPSEISETIFSQCSTFLAMRLTNPTDQNYVSRLLPDTLGNLTAKLPTLGAGEALLIGEAVIMPSLIKIKRCHPEPSSNDIPYFQLWKNKWKNIDFGTLTKAWLKES</sequence>
<accession>A0A1I0CXQ5</accession>
<gene>
    <name evidence="2" type="ORF">SAMN02583745_01781</name>
</gene>
<dbReference type="SUPFAM" id="SSF52540">
    <property type="entry name" value="P-loop containing nucleoside triphosphate hydrolases"/>
    <property type="match status" value="1"/>
</dbReference>
<dbReference type="Proteomes" id="UP000242642">
    <property type="component" value="Unassembled WGS sequence"/>
</dbReference>
<proteinExistence type="predicted"/>
<evidence type="ECO:0000313" key="2">
    <source>
        <dbReference type="EMBL" id="SET24227.1"/>
    </source>
</evidence>
<dbReference type="PANTHER" id="PTHR42957:SF1">
    <property type="entry name" value="HELICASE MJ1565-RELATED"/>
    <property type="match status" value="1"/>
</dbReference>
<dbReference type="InterPro" id="IPR027417">
    <property type="entry name" value="P-loop_NTPase"/>
</dbReference>
<dbReference type="EMBL" id="FOHV01000012">
    <property type="protein sequence ID" value="SET24227.1"/>
    <property type="molecule type" value="Genomic_DNA"/>
</dbReference>
<dbReference type="NCBIfam" id="NF042944">
    <property type="entry name" value="HerA_antiphage_2"/>
    <property type="match status" value="1"/>
</dbReference>
<keyword evidence="3" id="KW-1185">Reference proteome</keyword>